<proteinExistence type="predicted"/>
<name>A0A5C5UMC8_9CORY</name>
<protein>
    <submittedName>
        <fullName evidence="2">DUF485 domain-containing protein</fullName>
    </submittedName>
</protein>
<gene>
    <name evidence="2" type="ORF">FRX94_04760</name>
</gene>
<dbReference type="PANTHER" id="PTHR38441">
    <property type="entry name" value="INTEGRAL MEMBRANE PROTEIN-RELATED"/>
    <property type="match status" value="1"/>
</dbReference>
<reference evidence="2 3" key="1">
    <citation type="submission" date="2019-08" db="EMBL/GenBank/DDBJ databases">
        <authorList>
            <person name="Lei W."/>
        </authorList>
    </citation>
    <scope>NUCLEOTIDE SEQUENCE [LARGE SCALE GENOMIC DNA]</scope>
    <source>
        <strain evidence="2 3">CCUG 58627</strain>
    </source>
</reference>
<evidence type="ECO:0000313" key="2">
    <source>
        <dbReference type="EMBL" id="TWT26743.1"/>
    </source>
</evidence>
<dbReference type="Pfam" id="PF04341">
    <property type="entry name" value="DUF485"/>
    <property type="match status" value="1"/>
</dbReference>
<dbReference type="AlphaFoldDB" id="A0A5C5UMC8"/>
<dbReference type="PANTHER" id="PTHR38441:SF1">
    <property type="entry name" value="MEMBRANE PROTEIN"/>
    <property type="match status" value="1"/>
</dbReference>
<dbReference type="OrthoDB" id="3543412at2"/>
<feature type="transmembrane region" description="Helical" evidence="1">
    <location>
        <begin position="51"/>
        <end position="73"/>
    </location>
</feature>
<keyword evidence="1" id="KW-1133">Transmembrane helix</keyword>
<evidence type="ECO:0000256" key="1">
    <source>
        <dbReference type="SAM" id="Phobius"/>
    </source>
</evidence>
<feature type="transmembrane region" description="Helical" evidence="1">
    <location>
        <begin position="21"/>
        <end position="39"/>
    </location>
</feature>
<accession>A0A5C5UMC8</accession>
<comment type="caution">
    <text evidence="2">The sequence shown here is derived from an EMBL/GenBank/DDBJ whole genome shotgun (WGS) entry which is preliminary data.</text>
</comment>
<dbReference type="Proteomes" id="UP000320791">
    <property type="component" value="Unassembled WGS sequence"/>
</dbReference>
<dbReference type="InterPro" id="IPR007436">
    <property type="entry name" value="DUF485"/>
</dbReference>
<keyword evidence="1" id="KW-0472">Membrane</keyword>
<keyword evidence="1" id="KW-0812">Transmembrane</keyword>
<dbReference type="EMBL" id="VOHM01000007">
    <property type="protein sequence ID" value="TWT26743.1"/>
    <property type="molecule type" value="Genomic_DNA"/>
</dbReference>
<organism evidence="2 3">
    <name type="scientific">Corynebacterium canis</name>
    <dbReference type="NCBI Taxonomy" id="679663"/>
    <lineage>
        <taxon>Bacteria</taxon>
        <taxon>Bacillati</taxon>
        <taxon>Actinomycetota</taxon>
        <taxon>Actinomycetes</taxon>
        <taxon>Mycobacteriales</taxon>
        <taxon>Corynebacteriaceae</taxon>
        <taxon>Corynebacterium</taxon>
    </lineage>
</organism>
<keyword evidence="3" id="KW-1185">Reference proteome</keyword>
<sequence>MQEAPEFIDLKKTFRSFTFPMSAAFFVWYIAYVLMATYMSDMMGKVVFGSINVGILLGLAQFVTTFIITWWYIKFANKQIEPRAAAIRAEMEG</sequence>
<evidence type="ECO:0000313" key="3">
    <source>
        <dbReference type="Proteomes" id="UP000320791"/>
    </source>
</evidence>